<dbReference type="InterPro" id="IPR050834">
    <property type="entry name" value="Glycosyltransf_2"/>
</dbReference>
<dbReference type="PANTHER" id="PTHR43685:SF2">
    <property type="entry name" value="GLYCOSYLTRANSFERASE 2-LIKE DOMAIN-CONTAINING PROTEIN"/>
    <property type="match status" value="1"/>
</dbReference>
<dbReference type="EMBL" id="WWEN01000004">
    <property type="protein sequence ID" value="MYM55869.1"/>
    <property type="molecule type" value="Genomic_DNA"/>
</dbReference>
<evidence type="ECO:0000313" key="3">
    <source>
        <dbReference type="Proteomes" id="UP000479043"/>
    </source>
</evidence>
<keyword evidence="2" id="KW-0808">Transferase</keyword>
<protein>
    <submittedName>
        <fullName evidence="2">Glycosyltransferase</fullName>
    </submittedName>
</protein>
<dbReference type="GO" id="GO:0016740">
    <property type="term" value="F:transferase activity"/>
    <property type="evidence" value="ECO:0007669"/>
    <property type="project" value="UniProtKB-KW"/>
</dbReference>
<feature type="domain" description="Glycosyltransferase 2-like" evidence="1">
    <location>
        <begin position="260"/>
        <end position="380"/>
    </location>
</feature>
<gene>
    <name evidence="2" type="ORF">GR167_11190</name>
</gene>
<dbReference type="AlphaFoldDB" id="A0A6L8LRT4"/>
<accession>A0A6L8LRT4</accession>
<keyword evidence="3" id="KW-1185">Reference proteome</keyword>
<evidence type="ECO:0000313" key="2">
    <source>
        <dbReference type="EMBL" id="MYM55869.1"/>
    </source>
</evidence>
<proteinExistence type="predicted"/>
<sequence>MLIAQSGLFDPDWYRAAYPDVGLTGIDPLRHFVKYGADLGRRPGPGFDPAFYAARYPDVEPDAGAPLWHYLQHGRTEGRLPTPEAARTHDGMVRVRRAQAELWGGLEETSEAALGALLDDPDQPEQVRFEAGCQSVFWLDFNGKDGEAQALLERLGGMSAPFAGASARLIPLSLILSRRGAERAATDALAAIRPADRGADRVLALANLATDDGARLELLNTLYAAHDLAPLRRIDPVRPLGLDNIETAPCAAAKTIGKVSVIVPAYEAVDTIDTALRGLCRQSYRDLEIIVVDDASTDGTFDRVKALATNDPRIVPLRQPRNGGAYAARNAGLERATGDFITTHDADDWSHPEKIARQVAALTGDPARIGVIAHWARIRPPLKITSNWRLSPKLLQWSHSSFLFRRAAADRLGGWDAVKVSGDMEYIWRVEAAYGPGSVQRILPDVPLAFALDDAGSLTRNPLTHVRTTYRGLRHYYREICRYWHRQAPGGLAPQQQALKRAMLPAAIWPGQDGSLRADLLIRADCCDPRAVAEMAALAEQAPARQIAVSHRPDPGFVGRRTGYAMEFDETFFDLLRRENVVIACPEEKVEATETLSL</sequence>
<dbReference type="InterPro" id="IPR029044">
    <property type="entry name" value="Nucleotide-diphossugar_trans"/>
</dbReference>
<reference evidence="2 3" key="1">
    <citation type="submission" date="2020-01" db="EMBL/GenBank/DDBJ databases">
        <authorList>
            <person name="Chen S."/>
        </authorList>
    </citation>
    <scope>NUCLEOTIDE SEQUENCE [LARGE SCALE GENOMIC DNA]</scope>
    <source>
        <strain evidence="2 3">GS-10</strain>
    </source>
</reference>
<dbReference type="Pfam" id="PF00535">
    <property type="entry name" value="Glycos_transf_2"/>
    <property type="match status" value="1"/>
</dbReference>
<comment type="caution">
    <text evidence="2">The sequence shown here is derived from an EMBL/GenBank/DDBJ whole genome shotgun (WGS) entry which is preliminary data.</text>
</comment>
<dbReference type="SUPFAM" id="SSF53448">
    <property type="entry name" value="Nucleotide-diphospho-sugar transferases"/>
    <property type="match status" value="1"/>
</dbReference>
<dbReference type="CDD" id="cd00761">
    <property type="entry name" value="Glyco_tranf_GTA_type"/>
    <property type="match status" value="1"/>
</dbReference>
<dbReference type="InterPro" id="IPR001173">
    <property type="entry name" value="Glyco_trans_2-like"/>
</dbReference>
<dbReference type="Gene3D" id="3.90.550.10">
    <property type="entry name" value="Spore Coat Polysaccharide Biosynthesis Protein SpsA, Chain A"/>
    <property type="match status" value="1"/>
</dbReference>
<evidence type="ECO:0000259" key="1">
    <source>
        <dbReference type="Pfam" id="PF00535"/>
    </source>
</evidence>
<name>A0A6L8LRT4_9RHOB</name>
<dbReference type="RefSeq" id="WP_160973576.1">
    <property type="nucleotide sequence ID" value="NZ_WWEN01000004.1"/>
</dbReference>
<dbReference type="Proteomes" id="UP000479043">
    <property type="component" value="Unassembled WGS sequence"/>
</dbReference>
<dbReference type="PANTHER" id="PTHR43685">
    <property type="entry name" value="GLYCOSYLTRANSFERASE"/>
    <property type="match status" value="1"/>
</dbReference>
<organism evidence="2 3">
    <name type="scientific">Thalassovita mangrovi</name>
    <dbReference type="NCBI Taxonomy" id="2692236"/>
    <lineage>
        <taxon>Bacteria</taxon>
        <taxon>Pseudomonadati</taxon>
        <taxon>Pseudomonadota</taxon>
        <taxon>Alphaproteobacteria</taxon>
        <taxon>Rhodobacterales</taxon>
        <taxon>Roseobacteraceae</taxon>
        <taxon>Thalassovita</taxon>
    </lineage>
</organism>